<dbReference type="InterPro" id="IPR027574">
    <property type="entry name" value="Thiaminase_II"/>
</dbReference>
<gene>
    <name evidence="3" type="ORF">RNJ44_01592</name>
</gene>
<keyword evidence="4" id="KW-1185">Reference proteome</keyword>
<dbReference type="Pfam" id="PF03070">
    <property type="entry name" value="TENA_THI-4"/>
    <property type="match status" value="1"/>
</dbReference>
<dbReference type="EMBL" id="JBEVYD010000010">
    <property type="protein sequence ID" value="KAL3230229.1"/>
    <property type="molecule type" value="Genomic_DNA"/>
</dbReference>
<comment type="caution">
    <text evidence="3">The sequence shown here is derived from an EMBL/GenBank/DDBJ whole genome shotgun (WGS) entry which is preliminary data.</text>
</comment>
<reference evidence="3 4" key="1">
    <citation type="submission" date="2024-05" db="EMBL/GenBank/DDBJ databases">
        <title>Long read based assembly of the Candida bracarensis genome reveals expanded adhesin content.</title>
        <authorList>
            <person name="Marcet-Houben M."/>
            <person name="Ksiezopolska E."/>
            <person name="Gabaldon T."/>
        </authorList>
    </citation>
    <scope>NUCLEOTIDE SEQUENCE [LARGE SCALE GENOMIC DNA]</scope>
    <source>
        <strain evidence="3 4">CBM6</strain>
    </source>
</reference>
<dbReference type="NCBIfam" id="TIGR00097">
    <property type="entry name" value="HMP-P_kinase"/>
    <property type="match status" value="1"/>
</dbReference>
<dbReference type="Gene3D" id="1.20.910.10">
    <property type="entry name" value="Heme oxygenase-like"/>
    <property type="match status" value="1"/>
</dbReference>
<accession>A0ABR4NQ52</accession>
<dbReference type="PANTHER" id="PTHR20858:SF17">
    <property type="entry name" value="HYDROXYMETHYLPYRIMIDINE_PHOSPHOMETHYLPYRIMIDINE KINASE THI20-RELATED"/>
    <property type="match status" value="1"/>
</dbReference>
<evidence type="ECO:0000259" key="2">
    <source>
        <dbReference type="Pfam" id="PF08543"/>
    </source>
</evidence>
<dbReference type="InterPro" id="IPR029056">
    <property type="entry name" value="Ribokinase-like"/>
</dbReference>
<proteinExistence type="predicted"/>
<dbReference type="Gene3D" id="3.40.1190.20">
    <property type="match status" value="1"/>
</dbReference>
<evidence type="ECO:0000313" key="4">
    <source>
        <dbReference type="Proteomes" id="UP001623330"/>
    </source>
</evidence>
<evidence type="ECO:0000313" key="3">
    <source>
        <dbReference type="EMBL" id="KAL3230229.1"/>
    </source>
</evidence>
<sequence>MTSDTSREAVQINTPPPYLRLASDENLPVVLTVAGSDSSGGAGIEADVKTITAHRCYAMTCASALTIQTPTKVFSVHPTPREVVRDILDVNLQDMRCDVIKTGMLTVDAAEILADKLNSLGDNRPKLVVDPVLVATSGSSLSSGGIVDVMTKKLTPLADLLTPNVPECFKLIGKEMEVKSHEDMLQLALEVAKVTNSKNILVKGGHIPWADENKKYITDVLFMRGESKYFVYKGNYVPTSHTHGTGCTLASSIASNLAHGYSLQQAVYGGVEYVQNAVSIGCTVTKKHVTTNGPINHVYAINIPLDRMISDECFSAHQVLDEYEKSTSKEIKIGNDFFSYLISHPVVKPHWDSYTKHPFVLEVAKGTIDLKKLQFFIEQDYSYLIDYARVHCIAASKSPTLEDIESELLIVGSVRHEMSEHERRLRKDFGVVGQDYFENIQRGPALKAYSRYFNDVARNGNWQELVLALSPCLMGYGHALLNIKDEITCDEDSVCRDWCDTYLSERYHDAMAKGVILLNNIAKTYPPNELQTLVKIFADVCELETNFWTAALEYSQ</sequence>
<dbReference type="SUPFAM" id="SSF53613">
    <property type="entry name" value="Ribokinase-like"/>
    <property type="match status" value="1"/>
</dbReference>
<dbReference type="Pfam" id="PF08543">
    <property type="entry name" value="Phos_pyr_kin"/>
    <property type="match status" value="1"/>
</dbReference>
<dbReference type="CDD" id="cd19367">
    <property type="entry name" value="TenA_C_ScTHI20-like"/>
    <property type="match status" value="1"/>
</dbReference>
<dbReference type="InterPro" id="IPR004399">
    <property type="entry name" value="HMP/HMP-P_kinase_dom"/>
</dbReference>
<keyword evidence="3" id="KW-0418">Kinase</keyword>
<protein>
    <submittedName>
        <fullName evidence="3">Hydroxymethylpyrimidine/phosphomethylpyrimidine kinase THI20</fullName>
    </submittedName>
</protein>
<feature type="domain" description="Thiaminase-2/PQQC" evidence="1">
    <location>
        <begin position="344"/>
        <end position="554"/>
    </location>
</feature>
<dbReference type="NCBIfam" id="TIGR04306">
    <property type="entry name" value="salvage_TenA"/>
    <property type="match status" value="1"/>
</dbReference>
<evidence type="ECO:0000259" key="1">
    <source>
        <dbReference type="Pfam" id="PF03070"/>
    </source>
</evidence>
<dbReference type="InterPro" id="IPR016084">
    <property type="entry name" value="Haem_Oase-like_multi-hlx"/>
</dbReference>
<name>A0ABR4NQ52_9SACH</name>
<organism evidence="3 4">
    <name type="scientific">Nakaseomyces bracarensis</name>
    <dbReference type="NCBI Taxonomy" id="273131"/>
    <lineage>
        <taxon>Eukaryota</taxon>
        <taxon>Fungi</taxon>
        <taxon>Dikarya</taxon>
        <taxon>Ascomycota</taxon>
        <taxon>Saccharomycotina</taxon>
        <taxon>Saccharomycetes</taxon>
        <taxon>Saccharomycetales</taxon>
        <taxon>Saccharomycetaceae</taxon>
        <taxon>Nakaseomyces</taxon>
    </lineage>
</organism>
<feature type="domain" description="Pyridoxamine kinase/Phosphomethylpyrimidine kinase" evidence="2">
    <location>
        <begin position="37"/>
        <end position="291"/>
    </location>
</feature>
<dbReference type="PANTHER" id="PTHR20858">
    <property type="entry name" value="PHOSPHOMETHYLPYRIMIDINE KINASE"/>
    <property type="match status" value="1"/>
</dbReference>
<dbReference type="CDD" id="cd01169">
    <property type="entry name" value="HMPP_kinase"/>
    <property type="match status" value="1"/>
</dbReference>
<dbReference type="InterPro" id="IPR004305">
    <property type="entry name" value="Thiaminase-2/PQQC"/>
</dbReference>
<dbReference type="SUPFAM" id="SSF48613">
    <property type="entry name" value="Heme oxygenase-like"/>
    <property type="match status" value="1"/>
</dbReference>
<keyword evidence="3" id="KW-0808">Transferase</keyword>
<dbReference type="Proteomes" id="UP001623330">
    <property type="component" value="Unassembled WGS sequence"/>
</dbReference>
<dbReference type="InterPro" id="IPR013749">
    <property type="entry name" value="PM/HMP-P_kinase-1"/>
</dbReference>
<dbReference type="GO" id="GO:0016301">
    <property type="term" value="F:kinase activity"/>
    <property type="evidence" value="ECO:0007669"/>
    <property type="project" value="UniProtKB-KW"/>
</dbReference>